<proteinExistence type="predicted"/>
<protein>
    <submittedName>
        <fullName evidence="1">Uncharacterized protein</fullName>
    </submittedName>
</protein>
<accession>A0A9I9E6J5</accession>
<dbReference type="Gramene" id="MELO3C029484.2.1">
    <property type="protein sequence ID" value="MELO3C029484.2.1"/>
    <property type="gene ID" value="MELO3C029484.2"/>
</dbReference>
<name>A0A9I9E6J5_CUCME</name>
<organism evidence="1">
    <name type="scientific">Cucumis melo</name>
    <name type="common">Muskmelon</name>
    <dbReference type="NCBI Taxonomy" id="3656"/>
    <lineage>
        <taxon>Eukaryota</taxon>
        <taxon>Viridiplantae</taxon>
        <taxon>Streptophyta</taxon>
        <taxon>Embryophyta</taxon>
        <taxon>Tracheophyta</taxon>
        <taxon>Spermatophyta</taxon>
        <taxon>Magnoliopsida</taxon>
        <taxon>eudicotyledons</taxon>
        <taxon>Gunneridae</taxon>
        <taxon>Pentapetalae</taxon>
        <taxon>rosids</taxon>
        <taxon>fabids</taxon>
        <taxon>Cucurbitales</taxon>
        <taxon>Cucurbitaceae</taxon>
        <taxon>Benincaseae</taxon>
        <taxon>Cucumis</taxon>
    </lineage>
</organism>
<evidence type="ECO:0000313" key="1">
    <source>
        <dbReference type="EnsemblPlants" id="MELO3C029484.2.1"/>
    </source>
</evidence>
<reference evidence="1" key="1">
    <citation type="submission" date="2023-03" db="UniProtKB">
        <authorList>
            <consortium name="EnsemblPlants"/>
        </authorList>
    </citation>
    <scope>IDENTIFICATION</scope>
</reference>
<sequence length="80" mass="9480">MLRSEARDVFEVGVLEESLYLRRSFNFRTWKKAWIFKGASIFEGVLEVGDLEESLDLQRSFNLQSSFNLRRKQFSQRTQG</sequence>
<dbReference type="EnsemblPlants" id="MELO3C029484.2.1">
    <property type="protein sequence ID" value="MELO3C029484.2.1"/>
    <property type="gene ID" value="MELO3C029484.2"/>
</dbReference>
<dbReference type="AlphaFoldDB" id="A0A9I9E6J5"/>